<dbReference type="Gene3D" id="2.40.128.630">
    <property type="match status" value="1"/>
</dbReference>
<dbReference type="Proteomes" id="UP000308705">
    <property type="component" value="Unassembled WGS sequence"/>
</dbReference>
<dbReference type="Gene3D" id="3.60.21.10">
    <property type="match status" value="1"/>
</dbReference>
<dbReference type="EC" id="3.2.1.1" evidence="2"/>
<feature type="domain" description="Calcineurin-like phosphoesterase N-terminal" evidence="8">
    <location>
        <begin position="186"/>
        <end position="266"/>
    </location>
</feature>
<feature type="region of interest" description="Disordered" evidence="4">
    <location>
        <begin position="606"/>
        <end position="626"/>
    </location>
</feature>
<dbReference type="GO" id="GO:0004556">
    <property type="term" value="F:alpha-amylase activity"/>
    <property type="evidence" value="ECO:0007669"/>
    <property type="project" value="UniProtKB-EC"/>
</dbReference>
<dbReference type="Pfam" id="PF13360">
    <property type="entry name" value="PQQ_2"/>
    <property type="match status" value="2"/>
</dbReference>
<dbReference type="Gene3D" id="2.130.10.10">
    <property type="entry name" value="YVTN repeat-like/Quinoprotein amine dehydrogenase"/>
    <property type="match status" value="1"/>
</dbReference>
<dbReference type="Gene3D" id="2.60.40.10">
    <property type="entry name" value="Immunoglobulins"/>
    <property type="match status" value="2"/>
</dbReference>
<feature type="region of interest" description="Disordered" evidence="4">
    <location>
        <begin position="1"/>
        <end position="116"/>
    </location>
</feature>
<dbReference type="Pfam" id="PF13620">
    <property type="entry name" value="CarboxypepD_reg"/>
    <property type="match status" value="2"/>
</dbReference>
<feature type="compositionally biased region" description="Basic residues" evidence="4">
    <location>
        <begin position="32"/>
        <end position="51"/>
    </location>
</feature>
<dbReference type="SUPFAM" id="SSF50998">
    <property type="entry name" value="Quinoprotein alcohol dehydrogenase-like"/>
    <property type="match status" value="2"/>
</dbReference>
<dbReference type="Pfam" id="PF00149">
    <property type="entry name" value="Metallophos"/>
    <property type="match status" value="1"/>
</dbReference>
<feature type="domain" description="Calcineurin-like phosphoesterase" evidence="6">
    <location>
        <begin position="282"/>
        <end position="449"/>
    </location>
</feature>
<dbReference type="InterPro" id="IPR013784">
    <property type="entry name" value="Carb-bd-like_fold"/>
</dbReference>
<feature type="compositionally biased region" description="Basic residues" evidence="4">
    <location>
        <begin position="64"/>
        <end position="78"/>
    </location>
</feature>
<dbReference type="SUPFAM" id="SSF56300">
    <property type="entry name" value="Metallo-dependent phosphatases"/>
    <property type="match status" value="1"/>
</dbReference>
<dbReference type="SUPFAM" id="SSF117074">
    <property type="entry name" value="Hypothetical protein PA1324"/>
    <property type="match status" value="1"/>
</dbReference>
<feature type="domain" description="Pyrrolo-quinoline quinone repeat" evidence="7">
    <location>
        <begin position="760"/>
        <end position="982"/>
    </location>
</feature>
<comment type="caution">
    <text evidence="9">The sequence shown here is derived from an EMBL/GenBank/DDBJ whole genome shotgun (WGS) entry which is preliminary data.</text>
</comment>
<reference evidence="9 10" key="1">
    <citation type="submission" date="2019-04" db="EMBL/GenBank/DDBJ databases">
        <title>Herbidospora sp. NEAU-GS14.nov., a novel actinomycete isolated from soil.</title>
        <authorList>
            <person name="Han L."/>
        </authorList>
    </citation>
    <scope>NUCLEOTIDE SEQUENCE [LARGE SCALE GENOMIC DNA]</scope>
    <source>
        <strain evidence="9 10">NEAU-GS14</strain>
    </source>
</reference>
<protein>
    <recommendedName>
        <fullName evidence="2">alpha-amylase</fullName>
        <ecNumber evidence="2">3.2.1.1</ecNumber>
    </recommendedName>
    <alternativeName>
        <fullName evidence="3">1,4-alpha-D-glucan glucanohydrolase</fullName>
    </alternativeName>
</protein>
<dbReference type="InterPro" id="IPR018391">
    <property type="entry name" value="PQQ_b-propeller_rpt"/>
</dbReference>
<dbReference type="SUPFAM" id="SSF49464">
    <property type="entry name" value="Carboxypeptidase regulatory domain-like"/>
    <property type="match status" value="1"/>
</dbReference>
<dbReference type="InterPro" id="IPR004843">
    <property type="entry name" value="Calcineurin-like_PHP"/>
</dbReference>
<feature type="compositionally biased region" description="Basic and acidic residues" evidence="4">
    <location>
        <begin position="1"/>
        <end position="14"/>
    </location>
</feature>
<evidence type="ECO:0000259" key="6">
    <source>
        <dbReference type="Pfam" id="PF00149"/>
    </source>
</evidence>
<evidence type="ECO:0000256" key="3">
    <source>
        <dbReference type="ARBA" id="ARBA00030238"/>
    </source>
</evidence>
<keyword evidence="5" id="KW-1133">Transmembrane helix</keyword>
<evidence type="ECO:0000256" key="2">
    <source>
        <dbReference type="ARBA" id="ARBA00012595"/>
    </source>
</evidence>
<feature type="domain" description="Pyrrolo-quinoline quinone repeat" evidence="7">
    <location>
        <begin position="625"/>
        <end position="748"/>
    </location>
</feature>
<dbReference type="GO" id="GO:0005975">
    <property type="term" value="P:carbohydrate metabolic process"/>
    <property type="evidence" value="ECO:0007669"/>
    <property type="project" value="UniProtKB-ARBA"/>
</dbReference>
<dbReference type="Gene3D" id="2.60.40.1120">
    <property type="entry name" value="Carboxypeptidase-like, regulatory domain"/>
    <property type="match status" value="2"/>
</dbReference>
<dbReference type="SMART" id="SM00564">
    <property type="entry name" value="PQQ"/>
    <property type="match status" value="8"/>
</dbReference>
<evidence type="ECO:0000313" key="10">
    <source>
        <dbReference type="Proteomes" id="UP000308705"/>
    </source>
</evidence>
<evidence type="ECO:0000313" key="9">
    <source>
        <dbReference type="EMBL" id="TKK91632.1"/>
    </source>
</evidence>
<gene>
    <name evidence="9" type="ORF">FDA94_02315</name>
</gene>
<organism evidence="9 10">
    <name type="scientific">Herbidospora galbida</name>
    <dbReference type="NCBI Taxonomy" id="2575442"/>
    <lineage>
        <taxon>Bacteria</taxon>
        <taxon>Bacillati</taxon>
        <taxon>Actinomycetota</taxon>
        <taxon>Actinomycetes</taxon>
        <taxon>Streptosporangiales</taxon>
        <taxon>Streptosporangiaceae</taxon>
        <taxon>Herbidospora</taxon>
    </lineage>
</organism>
<evidence type="ECO:0000259" key="8">
    <source>
        <dbReference type="Pfam" id="PF16371"/>
    </source>
</evidence>
<evidence type="ECO:0000256" key="1">
    <source>
        <dbReference type="ARBA" id="ARBA00000548"/>
    </source>
</evidence>
<dbReference type="InterPro" id="IPR011047">
    <property type="entry name" value="Quinoprotein_ADH-like_sf"/>
</dbReference>
<keyword evidence="10" id="KW-1185">Reference proteome</keyword>
<dbReference type="SUPFAM" id="SSF49452">
    <property type="entry name" value="Starch-binding domain-like"/>
    <property type="match status" value="1"/>
</dbReference>
<keyword evidence="5" id="KW-0812">Transmembrane</keyword>
<dbReference type="GO" id="GO:0030246">
    <property type="term" value="F:carbohydrate binding"/>
    <property type="evidence" value="ECO:0007669"/>
    <property type="project" value="InterPro"/>
</dbReference>
<dbReference type="OrthoDB" id="256225at2"/>
<dbReference type="InterPro" id="IPR013783">
    <property type="entry name" value="Ig-like_fold"/>
</dbReference>
<name>A0A4U3MRR9_9ACTN</name>
<dbReference type="EMBL" id="SZQA01000001">
    <property type="protein sequence ID" value="TKK91632.1"/>
    <property type="molecule type" value="Genomic_DNA"/>
</dbReference>
<dbReference type="InterPro" id="IPR029052">
    <property type="entry name" value="Metallo-depent_PP-like"/>
</dbReference>
<accession>A0A4U3MRR9</accession>
<dbReference type="InterPro" id="IPR032285">
    <property type="entry name" value="Metallophos_N"/>
</dbReference>
<keyword evidence="5" id="KW-0472">Membrane</keyword>
<dbReference type="InterPro" id="IPR002372">
    <property type="entry name" value="PQQ_rpt_dom"/>
</dbReference>
<dbReference type="PANTHER" id="PTHR34512">
    <property type="entry name" value="CELL SURFACE PROTEIN"/>
    <property type="match status" value="1"/>
</dbReference>
<evidence type="ECO:0000256" key="4">
    <source>
        <dbReference type="SAM" id="MobiDB-lite"/>
    </source>
</evidence>
<proteinExistence type="predicted"/>
<sequence length="1686" mass="178404">MDRRAAHRAVDRVRGARQPALAPDEPPAARGLRLRAAARARLRGRPQRRRAGVGVDAGQPGLLQRRHRDRPARDHRGRLPGVAVPAQGRHRAGRRPRPHARHRRGRCGRRRGRSRLVRRAVPAPHLKDSDLYALNRARVVLYTVTLGLALSVVAGPLTTYAANAIDPPEATVRGVVYVDANGDGRRDAGEAGLARVRVSDGTVSTTTAADGSYTLAISTDRRRTDIVWATQPRGYRFGLDQYKEPRFWANLGELADDATPTADFALVRDELSDGDTFSWANIADPHVNAQLPDQIREINSTGTDLRFIAVSGDLTNDASQGQFDTYRRGTQQSAVGVWPAVGNHEYAGGSAYADRIENYRKNVGPEWYSFNYGNRHFVVLENNGSAPFDEELNWLKDDLAANVHDGIEVVVLTHQPMNVPFGSPSTYDAFGDVLEQYKAQLILVGHEHSNHVENKSAFASTAKHIQTVSSSYTIDNAPRGFRYIHMAGPGFENPFRMYGENERITIVNPAPGSEVPAAGMPDVQINAYDTGDEVVSARFQIAGDKNWRPLYPSGEFTWHGNLPNSQQTPGAHRIDVQVTDAAGKVWTKSAEFTLTDEPELKTVAGDDWTQHHGDQGHTGVAPAQEPGRRLAWSFRSEGTFLTGSPVIHDGVVYAGTRDENGDGNSRIHAIRLRNGRELWNVEVPQSIHGSLAFGDGLVFAPTLGSELYAVDAETGELRWKAVPEQAPAPNNQRTYGYYSPAVSGHTVLWPYQTRFGIGSQGVLKALDTRTGKQIWASPMSGATMSDGTPAVMDGTVFVGNETADRVLAYDLETGARKWTGTEALGSWQDGVPTAAEGKVFIGANNGMVARDAKTGATLWTYKSPRSALVSSGSTPSAAAVKDGVVYMGFPSGAVVALDAQTGNVFWERALPGDVYHGGVMSSPVVAGDTLFVGANNGRFYALATDTGQILWNHEIGTWVGAGPAVSGNTVVAGAWDGNLYAYVPGGESAPRWATVTGTVTDEETGDPIAGAKVTAVAAGQDTAVTSTDAKGRYTLGLAAATWDVTAAKRGLIADERSAVSVTVGSSGNEKADLKLIKVTHPVAGKSAYTPDYGNGSTRTDFVAGKEYYYLANEQVRASITPYTAANNGAGGLGQGHLSDLLLNDANGAETLDWGEMLLRPSLTPPDSWDRPNDLIDLPDLAVDGAAVVGSGQYRGNQAIKAQVRYETLPGAPIVKMTVKLTNTGTTGYQGYFNYMIDPDSSVDNGRIPGFAGTNPGLKTTGWTGKYVYVGADAATTNGQAAHGLAWALDTPAAVGAYGYVEGLYYDATMAPGATKQFSFYHLTDYATSGGDPTRDIAKWAGEIDLHDSGVPDAARAAGTVTSGGDPVAGARVTLEKAGAVVATTGTDAEGEYRVEAPAGPYDVRVTKLGYQSATGTVTVPAEGNGVADVTLSPVTVEAGYGKQIGSGLVEAGAGDVMLENDKLSMAIADAYNDSQLSGGTRGKPVDLAVRGMADQFDWINLPYVSATQPTGGSAWDIRTVAATDVEIVQATGDKAVVRVSGPVSGIAGLTATTTYTLKPGDDFATVATELTNSGPAPLNVWTGDAMDHDAAGQASVIPGAGIVVPGTNTAYAPTKPYIGMTGTDPQVFGLVYGTPASAFDVYAAGNWIMSRFNADVPAGGSYTLTRKLVVTPGTDAVSILDGVSAP</sequence>
<dbReference type="PANTHER" id="PTHR34512:SF30">
    <property type="entry name" value="OUTER MEMBRANE PROTEIN ASSEMBLY FACTOR BAMB"/>
    <property type="match status" value="1"/>
</dbReference>
<dbReference type="InterPro" id="IPR015943">
    <property type="entry name" value="WD40/YVTN_repeat-like_dom_sf"/>
</dbReference>
<evidence type="ECO:0000259" key="7">
    <source>
        <dbReference type="Pfam" id="PF13360"/>
    </source>
</evidence>
<evidence type="ECO:0000256" key="5">
    <source>
        <dbReference type="SAM" id="Phobius"/>
    </source>
</evidence>
<feature type="compositionally biased region" description="Basic residues" evidence="4">
    <location>
        <begin position="88"/>
        <end position="116"/>
    </location>
</feature>
<dbReference type="InterPro" id="IPR008969">
    <property type="entry name" value="CarboxyPept-like_regulatory"/>
</dbReference>
<feature type="transmembrane region" description="Helical" evidence="5">
    <location>
        <begin position="139"/>
        <end position="162"/>
    </location>
</feature>
<comment type="catalytic activity">
    <reaction evidence="1">
        <text>Endohydrolysis of (1-&gt;4)-alpha-D-glucosidic linkages in polysaccharides containing three or more (1-&gt;4)-alpha-linked D-glucose units.</text>
        <dbReference type="EC" id="3.2.1.1"/>
    </reaction>
</comment>
<dbReference type="Pfam" id="PF16371">
    <property type="entry name" value="MetallophosN"/>
    <property type="match status" value="1"/>
</dbReference>